<organism evidence="6 7">
    <name type="scientific">Longibacter salinarum</name>
    <dbReference type="NCBI Taxonomy" id="1850348"/>
    <lineage>
        <taxon>Bacteria</taxon>
        <taxon>Pseudomonadati</taxon>
        <taxon>Rhodothermota</taxon>
        <taxon>Rhodothermia</taxon>
        <taxon>Rhodothermales</taxon>
        <taxon>Salisaetaceae</taxon>
        <taxon>Longibacter</taxon>
    </lineage>
</organism>
<protein>
    <submittedName>
        <fullName evidence="6">RelA/SpoT family protein</fullName>
    </submittedName>
</protein>
<dbReference type="CDD" id="cd00077">
    <property type="entry name" value="HDc"/>
    <property type="match status" value="1"/>
</dbReference>
<dbReference type="InterPro" id="IPR007685">
    <property type="entry name" value="RelA_SpoT"/>
</dbReference>
<comment type="pathway">
    <text evidence="1">Purine metabolism.</text>
</comment>
<feature type="domain" description="TGS" evidence="5">
    <location>
        <begin position="417"/>
        <end position="478"/>
    </location>
</feature>
<gene>
    <name evidence="6" type="ORF">CRI94_03450</name>
</gene>
<dbReference type="InterPro" id="IPR002912">
    <property type="entry name" value="ACT_dom"/>
</dbReference>
<dbReference type="CDD" id="cd04876">
    <property type="entry name" value="ACT_RelA-SpoT"/>
    <property type="match status" value="1"/>
</dbReference>
<evidence type="ECO:0000313" key="7">
    <source>
        <dbReference type="Proteomes" id="UP000220102"/>
    </source>
</evidence>
<dbReference type="GO" id="GO:0005886">
    <property type="term" value="C:plasma membrane"/>
    <property type="evidence" value="ECO:0007669"/>
    <property type="project" value="TreeGrafter"/>
</dbReference>
<dbReference type="PROSITE" id="PS51831">
    <property type="entry name" value="HD"/>
    <property type="match status" value="1"/>
</dbReference>
<feature type="domain" description="ACT" evidence="3">
    <location>
        <begin position="679"/>
        <end position="753"/>
    </location>
</feature>
<sequence length="753" mass="86905">MIQASAVLRKDDLDMEPQYVEGLENLLAHCRTHLPSVDEDLLRRAFRLSYWAHRDDWRASGERYISHPLEVATIVARDIGLDDLSVAAALLHDVVEDTELSLDFIESEFGETLATVIDGLTKISGVFESRELGQAENVRKLMLSMATDLRVILVKFADRLHNMRTIDALPKKKQLKKAGETLDLFAPLAHRFGLHSIKSELEDLSLKILDPSAYEHIVETISDMAEKRDKFIAAFIEPMEERLDEEGYQFQIYSRVKNVYSIHRKMKRQDKPIDEIYDIFAIRIVLNTDNELDADTREKKGKEDCWRVYSVVTDVYKPLPTRFRDFISNPKGNGYQSLHTTVLGPGGRRVEVQIRTDRMHEVAEKGVAAHWRYKEGRKNVDEEMEQFLEWVRDLLDSPKPEEATEFVEEFRLNLYDEEIYVFTPMGDLMTLPKGATPVDFAFKVHTEVGMQCIGAKVNGKMVPLSRELQSGDQVEIITSKKQHPNPDWENFVQTHKAKSRIRHWKNEKRRKTAEHGREVWEKAAEKAHLEVSDHDLQQYAHDIKFPDLRQLFYEIGAGIYDPQDLIAYIKDGTLASEEEEQHDEESLREQYENFLETAQTSGRQALVIDGEMQRDIKVNYSSCCNPIPGDDVFGFVSKTGSINIHRTNCPNATDLLNNHPHRIQDVDWSHQKDVHFVAALRLMGEDRANMLNDITTVISKNLNTYIRSLTIDSEDGVFEGRVTLHVADLKHLERLKERLKRIDGLYGVYRFEE</sequence>
<dbReference type="InterPro" id="IPR045865">
    <property type="entry name" value="ACT-like_dom_sf"/>
</dbReference>
<dbReference type="PROSITE" id="PS51671">
    <property type="entry name" value="ACT"/>
    <property type="match status" value="1"/>
</dbReference>
<evidence type="ECO:0000259" key="3">
    <source>
        <dbReference type="PROSITE" id="PS51671"/>
    </source>
</evidence>
<dbReference type="Pfam" id="PF02824">
    <property type="entry name" value="TGS"/>
    <property type="match status" value="1"/>
</dbReference>
<dbReference type="SUPFAM" id="SSF81301">
    <property type="entry name" value="Nucleotidyltransferase"/>
    <property type="match status" value="1"/>
</dbReference>
<dbReference type="PROSITE" id="PS51880">
    <property type="entry name" value="TGS"/>
    <property type="match status" value="1"/>
</dbReference>
<dbReference type="CDD" id="cd01668">
    <property type="entry name" value="TGS_RSH"/>
    <property type="match status" value="1"/>
</dbReference>
<evidence type="ECO:0000259" key="5">
    <source>
        <dbReference type="PROSITE" id="PS51880"/>
    </source>
</evidence>
<dbReference type="PANTHER" id="PTHR21262:SF31">
    <property type="entry name" value="GTP PYROPHOSPHOKINASE"/>
    <property type="match status" value="1"/>
</dbReference>
<accession>A0A2A8D394</accession>
<evidence type="ECO:0000259" key="4">
    <source>
        <dbReference type="PROSITE" id="PS51831"/>
    </source>
</evidence>
<dbReference type="InterPro" id="IPR012676">
    <property type="entry name" value="TGS-like"/>
</dbReference>
<dbReference type="SUPFAM" id="SSF55021">
    <property type="entry name" value="ACT-like"/>
    <property type="match status" value="1"/>
</dbReference>
<dbReference type="PANTHER" id="PTHR21262">
    <property type="entry name" value="GUANOSINE-3',5'-BIS DIPHOSPHATE 3'-PYROPHOSPHOHYDROLASE"/>
    <property type="match status" value="1"/>
</dbReference>
<dbReference type="Pfam" id="PF19296">
    <property type="entry name" value="RelA_AH_RIS"/>
    <property type="match status" value="1"/>
</dbReference>
<dbReference type="Pfam" id="PF13328">
    <property type="entry name" value="HD_4"/>
    <property type="match status" value="1"/>
</dbReference>
<dbReference type="SMART" id="SM00954">
    <property type="entry name" value="RelA_SpoT"/>
    <property type="match status" value="1"/>
</dbReference>
<dbReference type="SUPFAM" id="SSF81271">
    <property type="entry name" value="TGS-like"/>
    <property type="match status" value="1"/>
</dbReference>
<dbReference type="SMART" id="SM00471">
    <property type="entry name" value="HDc"/>
    <property type="match status" value="1"/>
</dbReference>
<dbReference type="AlphaFoldDB" id="A0A2A8D394"/>
<dbReference type="GO" id="GO:0015969">
    <property type="term" value="P:guanosine tetraphosphate metabolic process"/>
    <property type="evidence" value="ECO:0007669"/>
    <property type="project" value="InterPro"/>
</dbReference>
<dbReference type="EMBL" id="PDEQ01000001">
    <property type="protein sequence ID" value="PEN15344.1"/>
    <property type="molecule type" value="Genomic_DNA"/>
</dbReference>
<dbReference type="OrthoDB" id="9805041at2"/>
<dbReference type="Gene3D" id="3.30.460.10">
    <property type="entry name" value="Beta Polymerase, domain 2"/>
    <property type="match status" value="1"/>
</dbReference>
<dbReference type="Pfam" id="PF04607">
    <property type="entry name" value="RelA_SpoT"/>
    <property type="match status" value="1"/>
</dbReference>
<proteinExistence type="inferred from homology"/>
<dbReference type="InterPro" id="IPR045600">
    <property type="entry name" value="RelA/SpoT_AH_RIS"/>
</dbReference>
<evidence type="ECO:0000256" key="2">
    <source>
        <dbReference type="RuleBase" id="RU003847"/>
    </source>
</evidence>
<dbReference type="Gene3D" id="3.10.20.30">
    <property type="match status" value="1"/>
</dbReference>
<dbReference type="InterPro" id="IPR003607">
    <property type="entry name" value="HD/PDEase_dom"/>
</dbReference>
<evidence type="ECO:0000313" key="6">
    <source>
        <dbReference type="EMBL" id="PEN15344.1"/>
    </source>
</evidence>
<dbReference type="Gene3D" id="3.30.70.260">
    <property type="match status" value="1"/>
</dbReference>
<dbReference type="RefSeq" id="WP_098074243.1">
    <property type="nucleotide sequence ID" value="NZ_PDEQ01000001.1"/>
</dbReference>
<keyword evidence="7" id="KW-1185">Reference proteome</keyword>
<feature type="domain" description="HD" evidence="4">
    <location>
        <begin position="64"/>
        <end position="163"/>
    </location>
</feature>
<dbReference type="SUPFAM" id="SSF109604">
    <property type="entry name" value="HD-domain/PDEase-like"/>
    <property type="match status" value="1"/>
</dbReference>
<dbReference type="Gene3D" id="1.10.3210.10">
    <property type="entry name" value="Hypothetical protein af1432"/>
    <property type="match status" value="1"/>
</dbReference>
<dbReference type="InterPro" id="IPR043519">
    <property type="entry name" value="NT_sf"/>
</dbReference>
<comment type="function">
    <text evidence="2">In eubacteria ppGpp (guanosine 3'-diphosphate 5'-diphosphate) is a mediator of the stringent response that coordinates a variety of cellular activities in response to changes in nutritional abundance.</text>
</comment>
<name>A0A2A8D394_9BACT</name>
<dbReference type="InterPro" id="IPR012675">
    <property type="entry name" value="Beta-grasp_dom_sf"/>
</dbReference>
<dbReference type="InterPro" id="IPR006674">
    <property type="entry name" value="HD_domain"/>
</dbReference>
<dbReference type="Proteomes" id="UP000220102">
    <property type="component" value="Unassembled WGS sequence"/>
</dbReference>
<dbReference type="InterPro" id="IPR004811">
    <property type="entry name" value="RelA/Spo_fam"/>
</dbReference>
<dbReference type="FunFam" id="1.10.3210.10:FF:000001">
    <property type="entry name" value="GTP pyrophosphokinase RelA"/>
    <property type="match status" value="1"/>
</dbReference>
<dbReference type="InterPro" id="IPR004095">
    <property type="entry name" value="TGS"/>
</dbReference>
<dbReference type="NCBIfam" id="TIGR00691">
    <property type="entry name" value="spoT_relA"/>
    <property type="match status" value="1"/>
</dbReference>
<dbReference type="FunFam" id="3.10.20.30:FF:000002">
    <property type="entry name" value="GTP pyrophosphokinase (RelA/SpoT)"/>
    <property type="match status" value="1"/>
</dbReference>
<dbReference type="CDD" id="cd05399">
    <property type="entry name" value="NT_Rel-Spo_like"/>
    <property type="match status" value="1"/>
</dbReference>
<evidence type="ECO:0000256" key="1">
    <source>
        <dbReference type="ARBA" id="ARBA00025704"/>
    </source>
</evidence>
<dbReference type="Pfam" id="PF13291">
    <property type="entry name" value="ACT_4"/>
    <property type="match status" value="1"/>
</dbReference>
<comment type="caution">
    <text evidence="6">The sequence shown here is derived from an EMBL/GenBank/DDBJ whole genome shotgun (WGS) entry which is preliminary data.</text>
</comment>
<dbReference type="InterPro" id="IPR033655">
    <property type="entry name" value="TGS_RelA/SpoT"/>
</dbReference>
<comment type="similarity">
    <text evidence="2">Belongs to the relA/spoT family.</text>
</comment>
<reference evidence="6 7" key="1">
    <citation type="submission" date="2017-10" db="EMBL/GenBank/DDBJ databases">
        <title>Draft genome of Longibacter Salinarum.</title>
        <authorList>
            <person name="Goh K.M."/>
            <person name="Shamsir M.S."/>
            <person name="Lim S.W."/>
        </authorList>
    </citation>
    <scope>NUCLEOTIDE SEQUENCE [LARGE SCALE GENOMIC DNA]</scope>
    <source>
        <strain evidence="6 7">KCTC 52045</strain>
    </source>
</reference>